<gene>
    <name evidence="2" type="ORF">CR492_09400</name>
</gene>
<organism evidence="2 3">
    <name type="scientific">Methylocella silvestris</name>
    <dbReference type="NCBI Taxonomy" id="199596"/>
    <lineage>
        <taxon>Bacteria</taxon>
        <taxon>Pseudomonadati</taxon>
        <taxon>Pseudomonadota</taxon>
        <taxon>Alphaproteobacteria</taxon>
        <taxon>Hyphomicrobiales</taxon>
        <taxon>Beijerinckiaceae</taxon>
        <taxon>Methylocella</taxon>
    </lineage>
</organism>
<evidence type="ECO:0000313" key="3">
    <source>
        <dbReference type="Proteomes" id="UP000236286"/>
    </source>
</evidence>
<dbReference type="Proteomes" id="UP000236286">
    <property type="component" value="Unassembled WGS sequence"/>
</dbReference>
<reference evidence="2 3" key="1">
    <citation type="submission" date="2017-10" db="EMBL/GenBank/DDBJ databases">
        <title>Genome announcement of Methylocella silvestris TVC from permafrost.</title>
        <authorList>
            <person name="Wang J."/>
            <person name="Geng K."/>
            <person name="Ul-Haque F."/>
            <person name="Crombie A.T."/>
            <person name="Street L.E."/>
            <person name="Wookey P.A."/>
            <person name="Murrell J.C."/>
            <person name="Pratscher J."/>
        </authorList>
    </citation>
    <scope>NUCLEOTIDE SEQUENCE [LARGE SCALE GENOMIC DNA]</scope>
    <source>
        <strain evidence="2 3">TVC</strain>
    </source>
</reference>
<protein>
    <recommendedName>
        <fullName evidence="4">DUF2946 domain-containing protein</fullName>
    </recommendedName>
</protein>
<dbReference type="RefSeq" id="WP_102843484.1">
    <property type="nucleotide sequence ID" value="NZ_PDZR01000008.1"/>
</dbReference>
<evidence type="ECO:0008006" key="4">
    <source>
        <dbReference type="Google" id="ProtNLM"/>
    </source>
</evidence>
<proteinExistence type="predicted"/>
<evidence type="ECO:0000256" key="1">
    <source>
        <dbReference type="SAM" id="SignalP"/>
    </source>
</evidence>
<name>A0A2J7THT3_METSI</name>
<comment type="caution">
    <text evidence="2">The sequence shown here is derived from an EMBL/GenBank/DDBJ whole genome shotgun (WGS) entry which is preliminary data.</text>
</comment>
<dbReference type="AlphaFoldDB" id="A0A2J7THT3"/>
<feature type="signal peptide" evidence="1">
    <location>
        <begin position="1"/>
        <end position="37"/>
    </location>
</feature>
<accession>A0A2J7THT3</accession>
<sequence length="126" mass="12699">MISGARNTPRGPRWPGFVALAAAYLFALQTIAFAALAAAEPVQGDSPSGILCQSGRAPGEPQRHSDSAHCLVACAVFSTAAAPALELAVLPARSSNAAVHPAGACARCSAALAHRTPHNPRAPPTA</sequence>
<evidence type="ECO:0000313" key="2">
    <source>
        <dbReference type="EMBL" id="PNG26319.1"/>
    </source>
</evidence>
<dbReference type="EMBL" id="PDZR01000008">
    <property type="protein sequence ID" value="PNG26319.1"/>
    <property type="molecule type" value="Genomic_DNA"/>
</dbReference>
<keyword evidence="1" id="KW-0732">Signal</keyword>
<feature type="chain" id="PRO_5014451192" description="DUF2946 domain-containing protein" evidence="1">
    <location>
        <begin position="38"/>
        <end position="126"/>
    </location>
</feature>